<keyword evidence="10 13" id="KW-0472">Membrane</keyword>
<evidence type="ECO:0000256" key="8">
    <source>
        <dbReference type="ARBA" id="ARBA00022989"/>
    </source>
</evidence>
<dbReference type="InterPro" id="IPR003594">
    <property type="entry name" value="HATPase_dom"/>
</dbReference>
<dbReference type="RefSeq" id="WP_229777579.1">
    <property type="nucleotide sequence ID" value="NZ_BMQM01000002.1"/>
</dbReference>
<keyword evidence="6 13" id="KW-0812">Transmembrane</keyword>
<organism evidence="16 17">
    <name type="scientific">Deinococcus seoulensis</name>
    <dbReference type="NCBI Taxonomy" id="1837379"/>
    <lineage>
        <taxon>Bacteria</taxon>
        <taxon>Thermotogati</taxon>
        <taxon>Deinococcota</taxon>
        <taxon>Deinococci</taxon>
        <taxon>Deinococcales</taxon>
        <taxon>Deinococcaceae</taxon>
        <taxon>Deinococcus</taxon>
    </lineage>
</organism>
<protein>
    <recommendedName>
        <fullName evidence="3">histidine kinase</fullName>
        <ecNumber evidence="3">2.7.13.3</ecNumber>
    </recommendedName>
</protein>
<evidence type="ECO:0000256" key="11">
    <source>
        <dbReference type="SAM" id="Coils"/>
    </source>
</evidence>
<evidence type="ECO:0000259" key="15">
    <source>
        <dbReference type="PROSITE" id="PS50885"/>
    </source>
</evidence>
<feature type="domain" description="Histidine kinase" evidence="14">
    <location>
        <begin position="242"/>
        <end position="454"/>
    </location>
</feature>
<dbReference type="InterPro" id="IPR036890">
    <property type="entry name" value="HATPase_C_sf"/>
</dbReference>
<comment type="caution">
    <text evidence="16">The sequence shown here is derived from an EMBL/GenBank/DDBJ whole genome shotgun (WGS) entry which is preliminary data.</text>
</comment>
<accession>A0ABQ2RMM0</accession>
<feature type="transmembrane region" description="Helical" evidence="13">
    <location>
        <begin position="33"/>
        <end position="60"/>
    </location>
</feature>
<name>A0ABQ2RMM0_9DEIO</name>
<evidence type="ECO:0000313" key="16">
    <source>
        <dbReference type="EMBL" id="GGR47745.1"/>
    </source>
</evidence>
<dbReference type="PANTHER" id="PTHR45436">
    <property type="entry name" value="SENSOR HISTIDINE KINASE YKOH"/>
    <property type="match status" value="1"/>
</dbReference>
<feature type="compositionally biased region" description="Low complexity" evidence="12">
    <location>
        <begin position="9"/>
        <end position="23"/>
    </location>
</feature>
<dbReference type="Gene3D" id="1.10.287.130">
    <property type="match status" value="1"/>
</dbReference>
<dbReference type="SMART" id="SM00387">
    <property type="entry name" value="HATPase_c"/>
    <property type="match status" value="1"/>
</dbReference>
<evidence type="ECO:0000256" key="9">
    <source>
        <dbReference type="ARBA" id="ARBA00023012"/>
    </source>
</evidence>
<dbReference type="CDD" id="cd06225">
    <property type="entry name" value="HAMP"/>
    <property type="match status" value="1"/>
</dbReference>
<dbReference type="SUPFAM" id="SSF158472">
    <property type="entry name" value="HAMP domain-like"/>
    <property type="match status" value="1"/>
</dbReference>
<evidence type="ECO:0000256" key="7">
    <source>
        <dbReference type="ARBA" id="ARBA00022777"/>
    </source>
</evidence>
<feature type="compositionally biased region" description="Basic and acidic residues" evidence="12">
    <location>
        <begin position="138"/>
        <end position="148"/>
    </location>
</feature>
<dbReference type="EMBL" id="BMQM01000002">
    <property type="protein sequence ID" value="GGR47745.1"/>
    <property type="molecule type" value="Genomic_DNA"/>
</dbReference>
<dbReference type="SUPFAM" id="SSF55874">
    <property type="entry name" value="ATPase domain of HSP90 chaperone/DNA topoisomerase II/histidine kinase"/>
    <property type="match status" value="1"/>
</dbReference>
<gene>
    <name evidence="16" type="ORF">GCM10008959_06180</name>
</gene>
<keyword evidence="11" id="KW-0175">Coiled coil</keyword>
<comment type="subcellular location">
    <subcellularLocation>
        <location evidence="2">Membrane</location>
    </subcellularLocation>
</comment>
<dbReference type="PANTHER" id="PTHR45436:SF5">
    <property type="entry name" value="SENSOR HISTIDINE KINASE TRCS"/>
    <property type="match status" value="1"/>
</dbReference>
<dbReference type="InterPro" id="IPR004358">
    <property type="entry name" value="Sig_transdc_His_kin-like_C"/>
</dbReference>
<dbReference type="Proteomes" id="UP000634308">
    <property type="component" value="Unassembled WGS sequence"/>
</dbReference>
<dbReference type="InterPro" id="IPR003660">
    <property type="entry name" value="HAMP_dom"/>
</dbReference>
<evidence type="ECO:0000256" key="12">
    <source>
        <dbReference type="SAM" id="MobiDB-lite"/>
    </source>
</evidence>
<keyword evidence="4" id="KW-0597">Phosphoprotein</keyword>
<evidence type="ECO:0000256" key="1">
    <source>
        <dbReference type="ARBA" id="ARBA00000085"/>
    </source>
</evidence>
<evidence type="ECO:0000256" key="4">
    <source>
        <dbReference type="ARBA" id="ARBA00022553"/>
    </source>
</evidence>
<evidence type="ECO:0000256" key="6">
    <source>
        <dbReference type="ARBA" id="ARBA00022692"/>
    </source>
</evidence>
<feature type="coiled-coil region" evidence="11">
    <location>
        <begin position="215"/>
        <end position="249"/>
    </location>
</feature>
<keyword evidence="8 13" id="KW-1133">Transmembrane helix</keyword>
<feature type="domain" description="HAMP" evidence="15">
    <location>
        <begin position="181"/>
        <end position="234"/>
    </location>
</feature>
<dbReference type="InterPro" id="IPR003661">
    <property type="entry name" value="HisK_dim/P_dom"/>
</dbReference>
<evidence type="ECO:0000256" key="2">
    <source>
        <dbReference type="ARBA" id="ARBA00004370"/>
    </source>
</evidence>
<comment type="catalytic activity">
    <reaction evidence="1">
        <text>ATP + protein L-histidine = ADP + protein N-phospho-L-histidine.</text>
        <dbReference type="EC" id="2.7.13.3"/>
    </reaction>
</comment>
<reference evidence="17" key="1">
    <citation type="journal article" date="2019" name="Int. J. Syst. Evol. Microbiol.">
        <title>The Global Catalogue of Microorganisms (GCM) 10K type strain sequencing project: providing services to taxonomists for standard genome sequencing and annotation.</title>
        <authorList>
            <consortium name="The Broad Institute Genomics Platform"/>
            <consortium name="The Broad Institute Genome Sequencing Center for Infectious Disease"/>
            <person name="Wu L."/>
            <person name="Ma J."/>
        </authorList>
    </citation>
    <scope>NUCLEOTIDE SEQUENCE [LARGE SCALE GENOMIC DNA]</scope>
    <source>
        <strain evidence="17">JCM 31404</strain>
    </source>
</reference>
<dbReference type="Gene3D" id="6.10.340.10">
    <property type="match status" value="1"/>
</dbReference>
<evidence type="ECO:0000256" key="10">
    <source>
        <dbReference type="ARBA" id="ARBA00023136"/>
    </source>
</evidence>
<dbReference type="SUPFAM" id="SSF47384">
    <property type="entry name" value="Homodimeric domain of signal transducing histidine kinase"/>
    <property type="match status" value="1"/>
</dbReference>
<keyword evidence="9" id="KW-0902">Two-component regulatory system</keyword>
<feature type="region of interest" description="Disordered" evidence="12">
    <location>
        <begin position="124"/>
        <end position="148"/>
    </location>
</feature>
<dbReference type="PROSITE" id="PS50109">
    <property type="entry name" value="HIS_KIN"/>
    <property type="match status" value="1"/>
</dbReference>
<feature type="region of interest" description="Disordered" evidence="12">
    <location>
        <begin position="1"/>
        <end position="23"/>
    </location>
</feature>
<dbReference type="InterPro" id="IPR005467">
    <property type="entry name" value="His_kinase_dom"/>
</dbReference>
<proteinExistence type="predicted"/>
<dbReference type="CDD" id="cd00082">
    <property type="entry name" value="HisKA"/>
    <property type="match status" value="1"/>
</dbReference>
<sequence>MTRPPPRPQAGTRPPAAPAGGRRWAWQRSRRPLAVTLLLAMLLVVGVSVGSVLVFSNLVVQRQVDRLPDDIKLAMRERQAALHRGEVIVPTPPVPEIRTGMIVDPFLEPGQSSPDVNGVIALPSGEQAEVTQGRRPRGLRDQPRDVPNRSQDFVRDIQRSLVQVGALAVTASALLAWLLARRIAQPVSAVSRAASRLAGGDLGARAPMQSGEREMAALAQSFNEMAENLQQLEQERQQAVADIAHELRTPIAVMQARLDALEDGVYPLNTEQIALLSTQTQLLTRLVGDLRTITLAEGGSLALDPRPLDLGALGRDVVRDLQDRASARQVTLSVQATETLIHGDPVRVRQITTNLVDNALRHARSRVSVQIEAVQGQALLHVEDDGPGVPEDSREAVFTRFTRLDSSRTRDTGGSGLGLAIVRALADAHGGAAHLSGSASLGGARFTVTLPALTDPAPSSTVPAPSHTA</sequence>
<dbReference type="SMART" id="SM00388">
    <property type="entry name" value="HisKA"/>
    <property type="match status" value="1"/>
</dbReference>
<keyword evidence="17" id="KW-1185">Reference proteome</keyword>
<dbReference type="Pfam" id="PF00512">
    <property type="entry name" value="HisKA"/>
    <property type="match status" value="1"/>
</dbReference>
<evidence type="ECO:0000256" key="13">
    <source>
        <dbReference type="SAM" id="Phobius"/>
    </source>
</evidence>
<keyword evidence="7" id="KW-0418">Kinase</keyword>
<dbReference type="InterPro" id="IPR036097">
    <property type="entry name" value="HisK_dim/P_sf"/>
</dbReference>
<evidence type="ECO:0000256" key="3">
    <source>
        <dbReference type="ARBA" id="ARBA00012438"/>
    </source>
</evidence>
<dbReference type="Pfam" id="PF00672">
    <property type="entry name" value="HAMP"/>
    <property type="match status" value="1"/>
</dbReference>
<dbReference type="SMART" id="SM00304">
    <property type="entry name" value="HAMP"/>
    <property type="match status" value="1"/>
</dbReference>
<keyword evidence="5" id="KW-0808">Transferase</keyword>
<dbReference type="EC" id="2.7.13.3" evidence="3"/>
<dbReference type="PRINTS" id="PR00344">
    <property type="entry name" value="BCTRLSENSOR"/>
</dbReference>
<evidence type="ECO:0000313" key="17">
    <source>
        <dbReference type="Proteomes" id="UP000634308"/>
    </source>
</evidence>
<dbReference type="InterPro" id="IPR050428">
    <property type="entry name" value="TCS_sensor_his_kinase"/>
</dbReference>
<dbReference type="Gene3D" id="3.30.565.10">
    <property type="entry name" value="Histidine kinase-like ATPase, C-terminal domain"/>
    <property type="match status" value="1"/>
</dbReference>
<evidence type="ECO:0000259" key="14">
    <source>
        <dbReference type="PROSITE" id="PS50109"/>
    </source>
</evidence>
<dbReference type="Pfam" id="PF02518">
    <property type="entry name" value="HATPase_c"/>
    <property type="match status" value="1"/>
</dbReference>
<evidence type="ECO:0000256" key="5">
    <source>
        <dbReference type="ARBA" id="ARBA00022679"/>
    </source>
</evidence>
<dbReference type="PROSITE" id="PS50885">
    <property type="entry name" value="HAMP"/>
    <property type="match status" value="1"/>
</dbReference>